<dbReference type="InterPro" id="IPR000209">
    <property type="entry name" value="Peptidase_S8/S53_dom"/>
</dbReference>
<evidence type="ECO:0000259" key="8">
    <source>
        <dbReference type="Pfam" id="PF00082"/>
    </source>
</evidence>
<evidence type="ECO:0000313" key="10">
    <source>
        <dbReference type="EMBL" id="KXN72801.1"/>
    </source>
</evidence>
<dbReference type="InterPro" id="IPR015500">
    <property type="entry name" value="Peptidase_S8_subtilisin-rel"/>
</dbReference>
<organism evidence="10 11">
    <name type="scientific">Conidiobolus coronatus (strain ATCC 28846 / CBS 209.66 / NRRL 28638)</name>
    <name type="common">Delacroixia coronata</name>
    <dbReference type="NCBI Taxonomy" id="796925"/>
    <lineage>
        <taxon>Eukaryota</taxon>
        <taxon>Fungi</taxon>
        <taxon>Fungi incertae sedis</taxon>
        <taxon>Zoopagomycota</taxon>
        <taxon>Entomophthoromycotina</taxon>
        <taxon>Entomophthoromycetes</taxon>
        <taxon>Entomophthorales</taxon>
        <taxon>Ancylistaceae</taxon>
        <taxon>Conidiobolus</taxon>
    </lineage>
</organism>
<feature type="active site" description="Charge relay system" evidence="5">
    <location>
        <position position="202"/>
    </location>
</feature>
<dbReference type="PROSITE" id="PS51892">
    <property type="entry name" value="SUBTILASE"/>
    <property type="match status" value="1"/>
</dbReference>
<reference evidence="10 11" key="1">
    <citation type="journal article" date="2015" name="Genome Biol. Evol.">
        <title>Phylogenomic analyses indicate that early fungi evolved digesting cell walls of algal ancestors of land plants.</title>
        <authorList>
            <person name="Chang Y."/>
            <person name="Wang S."/>
            <person name="Sekimoto S."/>
            <person name="Aerts A.L."/>
            <person name="Choi C."/>
            <person name="Clum A."/>
            <person name="LaButti K.M."/>
            <person name="Lindquist E.A."/>
            <person name="Yee Ngan C."/>
            <person name="Ohm R.A."/>
            <person name="Salamov A.A."/>
            <person name="Grigoriev I.V."/>
            <person name="Spatafora J.W."/>
            <person name="Berbee M.L."/>
        </authorList>
    </citation>
    <scope>NUCLEOTIDE SEQUENCE [LARGE SCALE GENOMIC DNA]</scope>
    <source>
        <strain evidence="10 11">NRRL 28638</strain>
    </source>
</reference>
<dbReference type="Gene3D" id="3.40.50.200">
    <property type="entry name" value="Peptidase S8/S53 domain"/>
    <property type="match status" value="1"/>
</dbReference>
<dbReference type="InterPro" id="IPR010259">
    <property type="entry name" value="S8pro/Inhibitor_I9"/>
</dbReference>
<keyword evidence="4 5" id="KW-0720">Serine protease</keyword>
<dbReference type="FunFam" id="3.40.50.200:FF:000007">
    <property type="entry name" value="Subtilisin-like serine protease"/>
    <property type="match status" value="1"/>
</dbReference>
<feature type="signal peptide" evidence="7">
    <location>
        <begin position="1"/>
        <end position="18"/>
    </location>
</feature>
<dbReference type="InterPro" id="IPR034193">
    <property type="entry name" value="PCSK9_ProteinaseK-like"/>
</dbReference>
<feature type="domain" description="Peptidase S8/S53" evidence="8">
    <location>
        <begin position="161"/>
        <end position="401"/>
    </location>
</feature>
<dbReference type="Gene3D" id="3.30.70.80">
    <property type="entry name" value="Peptidase S8 propeptide/proteinase inhibitor I9"/>
    <property type="match status" value="1"/>
</dbReference>
<dbReference type="InterPro" id="IPR023827">
    <property type="entry name" value="Peptidase_S8_Asp-AS"/>
</dbReference>
<sequence>MLFNKLFVVSSLFYSAYASSNIFLDLTKEAYSLLHVPQKEVIPGHYIVMLKSDTELSDFNSHYNQLYTLATKFNSLNGDENEITHVYNSTTIKGYAGKFDHNLLKELLSLDDIELVEQDSVVHINNVVTQRGAPWGLARVSHEDRLSFRTFNKYTYDENGGEGVTAYVVDTGVNIEHVDFEGRARWGKTMPSGDKDEDGNGHGTHVAGTIAGKKYGVAKKAEIVAVKVLRSNGSGSTSDVIGGINWTVQDHNEQRLKAKASGKAYKGSVANMSLGGGYSRALNSAVDRAVRAGITYAVAAGNDNQDACDYSPASATEPLTVGASTISDDRAWFSNHGRCVDVFAPGKDITSTWIGSKYATNTISGTSMASPHVCGIMAYYASRADKVLSPEELKNKVLDDASEDKLSDLPGLTPNLLIYNHESQ</sequence>
<dbReference type="OrthoDB" id="206201at2759"/>
<evidence type="ECO:0000256" key="3">
    <source>
        <dbReference type="ARBA" id="ARBA00022801"/>
    </source>
</evidence>
<proteinExistence type="inferred from homology"/>
<dbReference type="Pfam" id="PF00082">
    <property type="entry name" value="Peptidase_S8"/>
    <property type="match status" value="1"/>
</dbReference>
<evidence type="ECO:0000256" key="2">
    <source>
        <dbReference type="ARBA" id="ARBA00022670"/>
    </source>
</evidence>
<dbReference type="PANTHER" id="PTHR43806">
    <property type="entry name" value="PEPTIDASE S8"/>
    <property type="match status" value="1"/>
</dbReference>
<dbReference type="InterPro" id="IPR022398">
    <property type="entry name" value="Peptidase_S8_His-AS"/>
</dbReference>
<dbReference type="InterPro" id="IPR036852">
    <property type="entry name" value="Peptidase_S8/S53_dom_sf"/>
</dbReference>
<feature type="active site" description="Charge relay system" evidence="5">
    <location>
        <position position="170"/>
    </location>
</feature>
<dbReference type="CDD" id="cd04077">
    <property type="entry name" value="Peptidases_S8_PCSK9_ProteinaseK_like"/>
    <property type="match status" value="1"/>
</dbReference>
<evidence type="ECO:0000256" key="7">
    <source>
        <dbReference type="SAM" id="SignalP"/>
    </source>
</evidence>
<dbReference type="STRING" id="796925.A0A137PCY1"/>
<evidence type="ECO:0000256" key="4">
    <source>
        <dbReference type="ARBA" id="ARBA00022825"/>
    </source>
</evidence>
<keyword evidence="3 5" id="KW-0378">Hydrolase</keyword>
<gene>
    <name evidence="10" type="ORF">CONCODRAFT_77608</name>
</gene>
<dbReference type="PROSITE" id="PS00137">
    <property type="entry name" value="SUBTILASE_HIS"/>
    <property type="match status" value="1"/>
</dbReference>
<evidence type="ECO:0000256" key="6">
    <source>
        <dbReference type="RuleBase" id="RU003355"/>
    </source>
</evidence>
<dbReference type="InterPro" id="IPR050131">
    <property type="entry name" value="Peptidase_S8_subtilisin-like"/>
</dbReference>
<dbReference type="GO" id="GO:0006508">
    <property type="term" value="P:proteolysis"/>
    <property type="evidence" value="ECO:0007669"/>
    <property type="project" value="UniProtKB-KW"/>
</dbReference>
<dbReference type="PANTHER" id="PTHR43806:SF11">
    <property type="entry name" value="CEREVISIN-RELATED"/>
    <property type="match status" value="1"/>
</dbReference>
<dbReference type="PROSITE" id="PS00136">
    <property type="entry name" value="SUBTILASE_ASP"/>
    <property type="match status" value="1"/>
</dbReference>
<protein>
    <submittedName>
        <fullName evidence="10">Serine protease</fullName>
    </submittedName>
</protein>
<accession>A0A137PCY1</accession>
<dbReference type="InterPro" id="IPR037045">
    <property type="entry name" value="S8pro/Inhibitor_I9_sf"/>
</dbReference>
<evidence type="ECO:0000313" key="11">
    <source>
        <dbReference type="Proteomes" id="UP000070444"/>
    </source>
</evidence>
<dbReference type="AlphaFoldDB" id="A0A137PCY1"/>
<keyword evidence="2 5" id="KW-0645">Protease</keyword>
<dbReference type="GO" id="GO:0005615">
    <property type="term" value="C:extracellular space"/>
    <property type="evidence" value="ECO:0007669"/>
    <property type="project" value="TreeGrafter"/>
</dbReference>
<dbReference type="SUPFAM" id="SSF52743">
    <property type="entry name" value="Subtilisin-like"/>
    <property type="match status" value="1"/>
</dbReference>
<evidence type="ECO:0000256" key="5">
    <source>
        <dbReference type="PROSITE-ProRule" id="PRU01240"/>
    </source>
</evidence>
<dbReference type="SUPFAM" id="SSF54897">
    <property type="entry name" value="Protease propeptides/inhibitors"/>
    <property type="match status" value="1"/>
</dbReference>
<evidence type="ECO:0000256" key="1">
    <source>
        <dbReference type="ARBA" id="ARBA00011073"/>
    </source>
</evidence>
<dbReference type="PROSITE" id="PS00138">
    <property type="entry name" value="SUBTILASE_SER"/>
    <property type="match status" value="1"/>
</dbReference>
<dbReference type="InterPro" id="IPR023828">
    <property type="entry name" value="Peptidase_S8_Ser-AS"/>
</dbReference>
<feature type="chain" id="PRO_5007294770" evidence="7">
    <location>
        <begin position="19"/>
        <end position="424"/>
    </location>
</feature>
<dbReference type="Pfam" id="PF05922">
    <property type="entry name" value="Inhibitor_I9"/>
    <property type="match status" value="1"/>
</dbReference>
<keyword evidence="11" id="KW-1185">Reference proteome</keyword>
<dbReference type="Proteomes" id="UP000070444">
    <property type="component" value="Unassembled WGS sequence"/>
</dbReference>
<dbReference type="EMBL" id="KQ964446">
    <property type="protein sequence ID" value="KXN72801.1"/>
    <property type="molecule type" value="Genomic_DNA"/>
</dbReference>
<dbReference type="PRINTS" id="PR00723">
    <property type="entry name" value="SUBTILISIN"/>
</dbReference>
<comment type="similarity">
    <text evidence="1 5 6">Belongs to the peptidase S8 family.</text>
</comment>
<name>A0A137PCY1_CONC2</name>
<dbReference type="GO" id="GO:0004252">
    <property type="term" value="F:serine-type endopeptidase activity"/>
    <property type="evidence" value="ECO:0007669"/>
    <property type="project" value="UniProtKB-UniRule"/>
</dbReference>
<evidence type="ECO:0000259" key="9">
    <source>
        <dbReference type="Pfam" id="PF05922"/>
    </source>
</evidence>
<keyword evidence="7" id="KW-0732">Signal</keyword>
<dbReference type="OMA" id="QEDENGH"/>
<feature type="domain" description="Inhibitor I9" evidence="9">
    <location>
        <begin position="46"/>
        <end position="124"/>
    </location>
</feature>
<feature type="active site" description="Charge relay system" evidence="5">
    <location>
        <position position="367"/>
    </location>
</feature>